<reference evidence="1 2" key="1">
    <citation type="journal article" date="2016" name="Nat. Commun.">
        <title>Thousands of microbial genomes shed light on interconnected biogeochemical processes in an aquifer system.</title>
        <authorList>
            <person name="Anantharaman K."/>
            <person name="Brown C.T."/>
            <person name="Hug L.A."/>
            <person name="Sharon I."/>
            <person name="Castelle C.J."/>
            <person name="Probst A.J."/>
            <person name="Thomas B.C."/>
            <person name="Singh A."/>
            <person name="Wilkins M.J."/>
            <person name="Karaoz U."/>
            <person name="Brodie E.L."/>
            <person name="Williams K.H."/>
            <person name="Hubbard S.S."/>
            <person name="Banfield J.F."/>
        </authorList>
    </citation>
    <scope>NUCLEOTIDE SEQUENCE [LARGE SCALE GENOMIC DNA]</scope>
</reference>
<dbReference type="AlphaFoldDB" id="A0A1F4PYX9"/>
<protein>
    <recommendedName>
        <fullName evidence="3">SMP-30/Gluconolactonase/LRE-like region domain-containing protein</fullName>
    </recommendedName>
</protein>
<accession>A0A1F4PYX9</accession>
<gene>
    <name evidence="1" type="ORF">A2625_02000</name>
</gene>
<proteinExistence type="predicted"/>
<dbReference type="PROSITE" id="PS51257">
    <property type="entry name" value="PROKAR_LIPOPROTEIN"/>
    <property type="match status" value="1"/>
</dbReference>
<organism evidence="1 2">
    <name type="scientific">candidate division WOR-1 bacterium RIFCSPHIGHO2_01_FULL_53_15</name>
    <dbReference type="NCBI Taxonomy" id="1802564"/>
    <lineage>
        <taxon>Bacteria</taxon>
        <taxon>Bacillati</taxon>
        <taxon>Saganbacteria</taxon>
    </lineage>
</organism>
<dbReference type="Gene3D" id="2.120.10.30">
    <property type="entry name" value="TolB, C-terminal domain"/>
    <property type="match status" value="2"/>
</dbReference>
<comment type="caution">
    <text evidence="1">The sequence shown here is derived from an EMBL/GenBank/DDBJ whole genome shotgun (WGS) entry which is preliminary data.</text>
</comment>
<dbReference type="SUPFAM" id="SSF63829">
    <property type="entry name" value="Calcium-dependent phosphotriesterase"/>
    <property type="match status" value="1"/>
</dbReference>
<dbReference type="InterPro" id="IPR051344">
    <property type="entry name" value="Vgb"/>
</dbReference>
<dbReference type="PANTHER" id="PTHR40274">
    <property type="entry name" value="VIRGINIAMYCIN B LYASE"/>
    <property type="match status" value="1"/>
</dbReference>
<dbReference type="Gene3D" id="2.40.10.500">
    <property type="match status" value="1"/>
</dbReference>
<evidence type="ECO:0000313" key="2">
    <source>
        <dbReference type="Proteomes" id="UP000178724"/>
    </source>
</evidence>
<dbReference type="Proteomes" id="UP000178724">
    <property type="component" value="Unassembled WGS sequence"/>
</dbReference>
<dbReference type="InterPro" id="IPR011042">
    <property type="entry name" value="6-blade_b-propeller_TolB-like"/>
</dbReference>
<evidence type="ECO:0008006" key="3">
    <source>
        <dbReference type="Google" id="ProtNLM"/>
    </source>
</evidence>
<dbReference type="PANTHER" id="PTHR40274:SF3">
    <property type="entry name" value="VIRGINIAMYCIN B LYASE"/>
    <property type="match status" value="1"/>
</dbReference>
<sequence>MAFKAGDMKKNIIIICLAFIIVIGVGCASIKDYLVGTPLIDTIINNKEIDRSVKESITISGSYEVSYFIPSNRLSTPSDIALNASGEIFVSEVRGKGISKISASGEVTFWGNTSPYGSYSIAIDSADNFYSYDFSSGTIYKVSSNGSASGLFVNNSDLQCNAESSIAVNPANNELYIVRNNEATGYTTLYKVISGNLITVLDNLNFISVMVFNSEGRLFLGMGNEIRELNLSSLSFAVIARMPESQSINHHGLALDAAGNFYASTKTKLYKVGSDGVIKYLASGFFYDLEGLVVSADDTIYAVDRQSCGVYKISESARQAEYLVPPSFISTPQALGFNSAGKLIVTEDEAGAFAVYSINGSFESFTSSIVYQPPLAGLAIDSQDNIYISESAPGFSDRLLLFRQEGGSQVVSTELQKPAGLVFYNNELYAAEFDAGRVSKVSSDGVRETYVSGLTRPESIDFDPSGNLYVSGGASALDAPALYVEKIAVDKTITRLASIEGITYIKYDPSSSKLLVSAAGGKIHLISQNGDSSVFVSGLETPMGIIFDQSGNMYVSDDTINTVFKFTKIP</sequence>
<dbReference type="EMBL" id="METM01000033">
    <property type="protein sequence ID" value="OGB88800.1"/>
    <property type="molecule type" value="Genomic_DNA"/>
</dbReference>
<evidence type="ECO:0000313" key="1">
    <source>
        <dbReference type="EMBL" id="OGB88800.1"/>
    </source>
</evidence>
<dbReference type="SUPFAM" id="SSF101898">
    <property type="entry name" value="NHL repeat"/>
    <property type="match status" value="1"/>
</dbReference>
<name>A0A1F4PYX9_UNCSA</name>